<protein>
    <submittedName>
        <fullName evidence="2">Uncharacterized protein</fullName>
    </submittedName>
</protein>
<dbReference type="AlphaFoldDB" id="A0A195EZX1"/>
<evidence type="ECO:0000313" key="3">
    <source>
        <dbReference type="Proteomes" id="UP000078541"/>
    </source>
</evidence>
<organism evidence="2 3">
    <name type="scientific">Trachymyrmex septentrionalis</name>
    <dbReference type="NCBI Taxonomy" id="34720"/>
    <lineage>
        <taxon>Eukaryota</taxon>
        <taxon>Metazoa</taxon>
        <taxon>Ecdysozoa</taxon>
        <taxon>Arthropoda</taxon>
        <taxon>Hexapoda</taxon>
        <taxon>Insecta</taxon>
        <taxon>Pterygota</taxon>
        <taxon>Neoptera</taxon>
        <taxon>Endopterygota</taxon>
        <taxon>Hymenoptera</taxon>
        <taxon>Apocrita</taxon>
        <taxon>Aculeata</taxon>
        <taxon>Formicoidea</taxon>
        <taxon>Formicidae</taxon>
        <taxon>Myrmicinae</taxon>
        <taxon>Trachymyrmex</taxon>
    </lineage>
</organism>
<keyword evidence="3" id="KW-1185">Reference proteome</keyword>
<evidence type="ECO:0000256" key="1">
    <source>
        <dbReference type="SAM" id="MobiDB-lite"/>
    </source>
</evidence>
<feature type="compositionally biased region" description="Acidic residues" evidence="1">
    <location>
        <begin position="134"/>
        <end position="144"/>
    </location>
</feature>
<feature type="region of interest" description="Disordered" evidence="1">
    <location>
        <begin position="121"/>
        <end position="163"/>
    </location>
</feature>
<sequence>MLNLSRGLMRHKPVPTTQSRTISIIIRRSSLCHILDQRSLSTAISDPPRKTRTRVSVPAAKPNLLYGFGKNIEIFQTERGCGTPGAEPSPVKGCLAGTLPAESTVAQTETPSSRRLFIACNETRSRRQATSAGNDDEAEEEEEAVADKRTSNVAAGQSELWDN</sequence>
<dbReference type="Proteomes" id="UP000078541">
    <property type="component" value="Unassembled WGS sequence"/>
</dbReference>
<name>A0A195EZX1_9HYME</name>
<accession>A0A195EZX1</accession>
<evidence type="ECO:0000313" key="2">
    <source>
        <dbReference type="EMBL" id="KYN33661.1"/>
    </source>
</evidence>
<gene>
    <name evidence="2" type="ORF">ALC56_11918</name>
</gene>
<reference evidence="2 3" key="1">
    <citation type="submission" date="2016-03" db="EMBL/GenBank/DDBJ databases">
        <title>Trachymyrmex septentrionalis WGS genome.</title>
        <authorList>
            <person name="Nygaard S."/>
            <person name="Hu H."/>
            <person name="Boomsma J."/>
            <person name="Zhang G."/>
        </authorList>
    </citation>
    <scope>NUCLEOTIDE SEQUENCE [LARGE SCALE GENOMIC DNA]</scope>
    <source>
        <strain evidence="2">Tsep2-gDNA-1</strain>
        <tissue evidence="2">Whole body</tissue>
    </source>
</reference>
<dbReference type="EMBL" id="KQ981897">
    <property type="protein sequence ID" value="KYN33661.1"/>
    <property type="molecule type" value="Genomic_DNA"/>
</dbReference>
<proteinExistence type="predicted"/>